<dbReference type="STRING" id="361279.SAMN05421663_10611"/>
<keyword evidence="3 5" id="KW-0238">DNA-binding</keyword>
<dbReference type="Gene3D" id="1.10.357.10">
    <property type="entry name" value="Tetracycline Repressor, domain 2"/>
    <property type="match status" value="1"/>
</dbReference>
<keyword evidence="1" id="KW-0678">Repressor</keyword>
<proteinExistence type="predicted"/>
<dbReference type="PROSITE" id="PS01081">
    <property type="entry name" value="HTH_TETR_1"/>
    <property type="match status" value="1"/>
</dbReference>
<keyword evidence="4" id="KW-0804">Transcription</keyword>
<evidence type="ECO:0000256" key="1">
    <source>
        <dbReference type="ARBA" id="ARBA00022491"/>
    </source>
</evidence>
<dbReference type="InterPro" id="IPR036271">
    <property type="entry name" value="Tet_transcr_reg_TetR-rel_C_sf"/>
</dbReference>
<protein>
    <submittedName>
        <fullName evidence="7">DNA-binding transcriptional regulator, AcrR family</fullName>
    </submittedName>
</protein>
<dbReference type="InterPro" id="IPR023772">
    <property type="entry name" value="DNA-bd_HTH_TetR-type_CS"/>
</dbReference>
<dbReference type="InterPro" id="IPR039538">
    <property type="entry name" value="BetI_C"/>
</dbReference>
<dbReference type="Pfam" id="PF00440">
    <property type="entry name" value="TetR_N"/>
    <property type="match status" value="1"/>
</dbReference>
<dbReference type="SUPFAM" id="SSF48498">
    <property type="entry name" value="Tetracyclin repressor-like, C-terminal domain"/>
    <property type="match status" value="1"/>
</dbReference>
<evidence type="ECO:0000256" key="5">
    <source>
        <dbReference type="PROSITE-ProRule" id="PRU00335"/>
    </source>
</evidence>
<accession>A0A1G6RBX0</accession>
<keyword evidence="2" id="KW-0805">Transcription regulation</keyword>
<dbReference type="InterPro" id="IPR009057">
    <property type="entry name" value="Homeodomain-like_sf"/>
</dbReference>
<dbReference type="Proteomes" id="UP000198666">
    <property type="component" value="Unassembled WGS sequence"/>
</dbReference>
<dbReference type="SUPFAM" id="SSF46689">
    <property type="entry name" value="Homeodomain-like"/>
    <property type="match status" value="1"/>
</dbReference>
<dbReference type="AlphaFoldDB" id="A0A1G6RBX0"/>
<keyword evidence="8" id="KW-1185">Reference proteome</keyword>
<evidence type="ECO:0000313" key="7">
    <source>
        <dbReference type="EMBL" id="SDD02119.1"/>
    </source>
</evidence>
<dbReference type="GO" id="GO:0003677">
    <property type="term" value="F:DNA binding"/>
    <property type="evidence" value="ECO:0007669"/>
    <property type="project" value="UniProtKB-UniRule"/>
</dbReference>
<reference evidence="8" key="1">
    <citation type="submission" date="2016-10" db="EMBL/GenBank/DDBJ databases">
        <authorList>
            <person name="Varghese N."/>
            <person name="Submissions S."/>
        </authorList>
    </citation>
    <scope>NUCLEOTIDE SEQUENCE [LARGE SCALE GENOMIC DNA]</scope>
    <source>
        <strain evidence="8">DSM 21620</strain>
    </source>
</reference>
<dbReference type="EMBL" id="FMZB01000006">
    <property type="protein sequence ID" value="SDD02119.1"/>
    <property type="molecule type" value="Genomic_DNA"/>
</dbReference>
<sequence>MDRGIEAASVRNIAKEAGLSLGSLRHYFTTQDELLEYAMELVKTRCKDRIMQVIKQPLPPKQLAKEVLLELLPIDSETMAEMQVWFVFTLHFKYKHGNNFQQTDGIREVVQRLLVLLSDSDILKSGKDLNKETEKLYALVDGLAIHRFLDPGHFTGEYAAEILGEYVDDLCQEVEGSE</sequence>
<evidence type="ECO:0000256" key="3">
    <source>
        <dbReference type="ARBA" id="ARBA00023125"/>
    </source>
</evidence>
<dbReference type="PROSITE" id="PS50977">
    <property type="entry name" value="HTH_TETR_2"/>
    <property type="match status" value="1"/>
</dbReference>
<evidence type="ECO:0000259" key="6">
    <source>
        <dbReference type="PROSITE" id="PS50977"/>
    </source>
</evidence>
<feature type="domain" description="HTH tetR-type" evidence="6">
    <location>
        <begin position="1"/>
        <end position="46"/>
    </location>
</feature>
<gene>
    <name evidence="7" type="ORF">SAMN05421663_10611</name>
</gene>
<evidence type="ECO:0000256" key="2">
    <source>
        <dbReference type="ARBA" id="ARBA00023015"/>
    </source>
</evidence>
<evidence type="ECO:0000313" key="8">
    <source>
        <dbReference type="Proteomes" id="UP000198666"/>
    </source>
</evidence>
<dbReference type="InterPro" id="IPR001647">
    <property type="entry name" value="HTH_TetR"/>
</dbReference>
<organism evidence="7 8">
    <name type="scientific">Terribacillus halophilus</name>
    <dbReference type="NCBI Taxonomy" id="361279"/>
    <lineage>
        <taxon>Bacteria</taxon>
        <taxon>Bacillati</taxon>
        <taxon>Bacillota</taxon>
        <taxon>Bacilli</taxon>
        <taxon>Bacillales</taxon>
        <taxon>Bacillaceae</taxon>
        <taxon>Terribacillus</taxon>
    </lineage>
</organism>
<evidence type="ECO:0000256" key="4">
    <source>
        <dbReference type="ARBA" id="ARBA00023163"/>
    </source>
</evidence>
<feature type="DNA-binding region" description="H-T-H motif" evidence="5">
    <location>
        <begin position="9"/>
        <end position="28"/>
    </location>
</feature>
<dbReference type="Pfam" id="PF13977">
    <property type="entry name" value="TetR_C_6"/>
    <property type="match status" value="1"/>
</dbReference>
<name>A0A1G6RBX0_9BACI</name>